<feature type="active site" evidence="1">
    <location>
        <position position="248"/>
    </location>
</feature>
<dbReference type="InterPro" id="IPR014721">
    <property type="entry name" value="Ribsml_uS5_D2-typ_fold_subgr"/>
</dbReference>
<evidence type="ECO:0000256" key="1">
    <source>
        <dbReference type="PROSITE-ProRule" id="PRU01122"/>
    </source>
</evidence>
<dbReference type="Proteomes" id="UP001501461">
    <property type="component" value="Unassembled WGS sequence"/>
</dbReference>
<dbReference type="PANTHER" id="PTHR10046">
    <property type="entry name" value="ATP DEPENDENT LON PROTEASE FAMILY MEMBER"/>
    <property type="match status" value="1"/>
</dbReference>
<dbReference type="InterPro" id="IPR001478">
    <property type="entry name" value="PDZ"/>
</dbReference>
<keyword evidence="4" id="KW-1185">Reference proteome</keyword>
<evidence type="ECO:0000313" key="3">
    <source>
        <dbReference type="EMBL" id="GAA2026566.1"/>
    </source>
</evidence>
<dbReference type="SUPFAM" id="SSF50156">
    <property type="entry name" value="PDZ domain-like"/>
    <property type="match status" value="1"/>
</dbReference>
<dbReference type="InterPro" id="IPR036034">
    <property type="entry name" value="PDZ_sf"/>
</dbReference>
<reference evidence="3 4" key="1">
    <citation type="journal article" date="2019" name="Int. J. Syst. Evol. Microbiol.">
        <title>The Global Catalogue of Microorganisms (GCM) 10K type strain sequencing project: providing services to taxonomists for standard genome sequencing and annotation.</title>
        <authorList>
            <consortium name="The Broad Institute Genomics Platform"/>
            <consortium name="The Broad Institute Genome Sequencing Center for Infectious Disease"/>
            <person name="Wu L."/>
            <person name="Ma J."/>
        </authorList>
    </citation>
    <scope>NUCLEOTIDE SEQUENCE [LARGE SCALE GENOMIC DNA]</scope>
    <source>
        <strain evidence="3 4">JCM 13595</strain>
    </source>
</reference>
<protein>
    <recommendedName>
        <fullName evidence="1">endopeptidase La</fullName>
        <ecNumber evidence="1">3.4.21.53</ecNumber>
    </recommendedName>
</protein>
<evidence type="ECO:0000313" key="4">
    <source>
        <dbReference type="Proteomes" id="UP001501461"/>
    </source>
</evidence>
<dbReference type="SUPFAM" id="SSF54211">
    <property type="entry name" value="Ribosomal protein S5 domain 2-like"/>
    <property type="match status" value="1"/>
</dbReference>
<accession>A0ABN2U2N6</accession>
<keyword evidence="1" id="KW-0378">Hydrolase</keyword>
<keyword evidence="1" id="KW-0720">Serine protease</keyword>
<gene>
    <name evidence="3" type="ORF">GCM10009720_02830</name>
</gene>
<dbReference type="EC" id="3.4.21.53" evidence="1"/>
<name>A0ABN2U2N6_9MICC</name>
<proteinExistence type="inferred from homology"/>
<dbReference type="InterPro" id="IPR027065">
    <property type="entry name" value="Lon_Prtase"/>
</dbReference>
<dbReference type="Gene3D" id="2.30.42.10">
    <property type="match status" value="1"/>
</dbReference>
<dbReference type="PROSITE" id="PS51786">
    <property type="entry name" value="LON_PROTEOLYTIC"/>
    <property type="match status" value="1"/>
</dbReference>
<comment type="similarity">
    <text evidence="1">Belongs to the peptidase S16 family.</text>
</comment>
<feature type="active site" evidence="1">
    <location>
        <position position="293"/>
    </location>
</feature>
<dbReference type="EMBL" id="BAAAMN010000005">
    <property type="protein sequence ID" value="GAA2026566.1"/>
    <property type="molecule type" value="Genomic_DNA"/>
</dbReference>
<comment type="caution">
    <text evidence="3">The sequence shown here is derived from an EMBL/GenBank/DDBJ whole genome shotgun (WGS) entry which is preliminary data.</text>
</comment>
<dbReference type="RefSeq" id="WP_343955814.1">
    <property type="nucleotide sequence ID" value="NZ_BAAAMN010000005.1"/>
</dbReference>
<evidence type="ECO:0000259" key="2">
    <source>
        <dbReference type="PROSITE" id="PS51786"/>
    </source>
</evidence>
<sequence length="350" mass="37490">MNIQTKLRPRAKRAGVSLLILLFITLFLPSPYTIQSPGPTFDTLEQVDIEGVTHDMVEIDGAQTYPTEGRLDLTTISVSGPPTSSSLPLEVLYHAIQPYPAITPAELLYPPETTGDEVRSQNAEAMVDSQSWAVAAALEHLDIDYMQRLFALDFTDGSTAAGTLEPDDEILSVNGTEITGHGQLVNTIQEAGGEPVDMTIRRDGSEETYTIPVAQAEDGSYQLGVLLDSEFEFPIDVEIYLQDVGGPSAGLIFTLAMIDRMTEESITDGRHIAGTGTIDPDGTVGPIGGIQQKVSAAAQEGADIFLAPEMNCQEITHVPDDMTVYSVDTLDSALDILAAPAGENNFPTCS</sequence>
<dbReference type="InterPro" id="IPR020568">
    <property type="entry name" value="Ribosomal_Su5_D2-typ_SF"/>
</dbReference>
<dbReference type="Pfam" id="PF05362">
    <property type="entry name" value="Lon_C"/>
    <property type="match status" value="1"/>
</dbReference>
<comment type="catalytic activity">
    <reaction evidence="1">
        <text>Hydrolysis of proteins in presence of ATP.</text>
        <dbReference type="EC" id="3.4.21.53"/>
    </reaction>
</comment>
<dbReference type="SMART" id="SM00228">
    <property type="entry name" value="PDZ"/>
    <property type="match status" value="1"/>
</dbReference>
<dbReference type="InterPro" id="IPR008269">
    <property type="entry name" value="Lon_proteolytic"/>
</dbReference>
<dbReference type="Gene3D" id="3.30.230.10">
    <property type="match status" value="1"/>
</dbReference>
<feature type="domain" description="Lon proteolytic" evidence="2">
    <location>
        <begin position="243"/>
        <end position="340"/>
    </location>
</feature>
<keyword evidence="1" id="KW-0645">Protease</keyword>
<organism evidence="3 4">
    <name type="scientific">Yaniella flava</name>
    <dbReference type="NCBI Taxonomy" id="287930"/>
    <lineage>
        <taxon>Bacteria</taxon>
        <taxon>Bacillati</taxon>
        <taxon>Actinomycetota</taxon>
        <taxon>Actinomycetes</taxon>
        <taxon>Micrococcales</taxon>
        <taxon>Micrococcaceae</taxon>
        <taxon>Yaniella</taxon>
    </lineage>
</organism>